<dbReference type="EMBL" id="CZQC01000073">
    <property type="protein sequence ID" value="CUS43021.1"/>
    <property type="molecule type" value="Genomic_DNA"/>
</dbReference>
<dbReference type="Pfam" id="PF14076">
    <property type="entry name" value="DUF4258"/>
    <property type="match status" value="1"/>
</dbReference>
<accession>A0A160TFT2</accession>
<gene>
    <name evidence="1" type="ORF">MGWOODY_Tha371</name>
</gene>
<evidence type="ECO:0008006" key="2">
    <source>
        <dbReference type="Google" id="ProtNLM"/>
    </source>
</evidence>
<name>A0A160TFT2_9ZZZZ</name>
<proteinExistence type="predicted"/>
<evidence type="ECO:0000313" key="1">
    <source>
        <dbReference type="EMBL" id="CUS43021.1"/>
    </source>
</evidence>
<sequence>MAIELPKFKAHEVRAEIKRIADSSTHFVEFLDHALDRMEQRGVTTRQVLRVLRDGDQEGNAEWCTDKERGWRCRLSRITAGEKITVIAKLVERKNSTCLVVTTWEG</sequence>
<dbReference type="InterPro" id="IPR025354">
    <property type="entry name" value="DUF4258"/>
</dbReference>
<reference evidence="1" key="1">
    <citation type="submission" date="2015-10" db="EMBL/GenBank/DDBJ databases">
        <authorList>
            <person name="Gilbert D.G."/>
        </authorList>
    </citation>
    <scope>NUCLEOTIDE SEQUENCE</scope>
</reference>
<organism evidence="1">
    <name type="scientific">hydrothermal vent metagenome</name>
    <dbReference type="NCBI Taxonomy" id="652676"/>
    <lineage>
        <taxon>unclassified sequences</taxon>
        <taxon>metagenomes</taxon>
        <taxon>ecological metagenomes</taxon>
    </lineage>
</organism>
<protein>
    <recommendedName>
        <fullName evidence="2">DUF4258 domain-containing protein</fullName>
    </recommendedName>
</protein>
<dbReference type="AlphaFoldDB" id="A0A160TFT2"/>